<accession>A0A1I1EL48</accession>
<dbReference type="EMBL" id="FOKV01000001">
    <property type="protein sequence ID" value="SFB87889.1"/>
    <property type="molecule type" value="Genomic_DNA"/>
</dbReference>
<dbReference type="OrthoDB" id="1068986at2"/>
<sequence length="277" mass="32188">MKLKLFLLVIIFSLKISAQEKHGEEYNYKATYQLDYQEDSTDQNSMKSETVVLYLGEGVSRYSSLGKAVEDSLTATLDPSNKSMAEFYRIRSLTPDTDFHYKIFKNYNDNELILAEKIFKDQLKYKQTLNPIDWEIQSETKEILGYKVQKASGSFAGRNYEAWFAPELPFLDGPYKFGGLPGLILEISDTKNHYRFSIMEFQELKKIVSKTLNLDDYKEVSQGDLDQVRGDYKRDPLTAMTNGGVTIHWKDGQEEEARRKFQKRHKKQNNPIELQPK</sequence>
<gene>
    <name evidence="3" type="ORF">SAMN04487907_1011012</name>
</gene>
<feature type="signal peptide" evidence="2">
    <location>
        <begin position="1"/>
        <end position="18"/>
    </location>
</feature>
<evidence type="ECO:0000256" key="1">
    <source>
        <dbReference type="SAM" id="MobiDB-lite"/>
    </source>
</evidence>
<feature type="region of interest" description="Disordered" evidence="1">
    <location>
        <begin position="248"/>
        <end position="277"/>
    </location>
</feature>
<evidence type="ECO:0000313" key="4">
    <source>
        <dbReference type="Proteomes" id="UP000199438"/>
    </source>
</evidence>
<dbReference type="RefSeq" id="WP_092540252.1">
    <property type="nucleotide sequence ID" value="NZ_FOKV01000001.1"/>
</dbReference>
<dbReference type="NCBIfam" id="TIGR01200">
    <property type="entry name" value="GLPGLI"/>
    <property type="match status" value="1"/>
</dbReference>
<proteinExistence type="predicted"/>
<dbReference type="InterPro" id="IPR005901">
    <property type="entry name" value="GLPGLI"/>
</dbReference>
<reference evidence="4" key="1">
    <citation type="submission" date="2016-10" db="EMBL/GenBank/DDBJ databases">
        <authorList>
            <person name="Varghese N."/>
            <person name="Submissions S."/>
        </authorList>
    </citation>
    <scope>NUCLEOTIDE SEQUENCE [LARGE SCALE GENOMIC DNA]</scope>
    <source>
        <strain evidence="4">DSM 24499</strain>
    </source>
</reference>
<keyword evidence="4" id="KW-1185">Reference proteome</keyword>
<name>A0A1I1EL48_9FLAO</name>
<organism evidence="3 4">
    <name type="scientific">Zunongwangia mangrovi</name>
    <dbReference type="NCBI Taxonomy" id="1334022"/>
    <lineage>
        <taxon>Bacteria</taxon>
        <taxon>Pseudomonadati</taxon>
        <taxon>Bacteroidota</taxon>
        <taxon>Flavobacteriia</taxon>
        <taxon>Flavobacteriales</taxon>
        <taxon>Flavobacteriaceae</taxon>
        <taxon>Zunongwangia</taxon>
    </lineage>
</organism>
<dbReference type="STRING" id="1334022.SAMN04487907_1011012"/>
<feature type="chain" id="PRO_5011560415" evidence="2">
    <location>
        <begin position="19"/>
        <end position="277"/>
    </location>
</feature>
<dbReference type="AlphaFoldDB" id="A0A1I1EL48"/>
<protein>
    <submittedName>
        <fullName evidence="3">GLPGLI family protein</fullName>
    </submittedName>
</protein>
<dbReference type="Pfam" id="PF22252">
    <property type="entry name" value="PNGase_F-II_N"/>
    <property type="match status" value="1"/>
</dbReference>
<keyword evidence="2" id="KW-0732">Signal</keyword>
<dbReference type="Proteomes" id="UP000199438">
    <property type="component" value="Unassembled WGS sequence"/>
</dbReference>
<evidence type="ECO:0000256" key="2">
    <source>
        <dbReference type="SAM" id="SignalP"/>
    </source>
</evidence>
<feature type="compositionally biased region" description="Basic and acidic residues" evidence="1">
    <location>
        <begin position="248"/>
        <end position="259"/>
    </location>
</feature>
<evidence type="ECO:0000313" key="3">
    <source>
        <dbReference type="EMBL" id="SFB87889.1"/>
    </source>
</evidence>